<keyword evidence="3" id="KW-0050">Antiport</keyword>
<dbReference type="InterPro" id="IPR038770">
    <property type="entry name" value="Na+/solute_symporter_sf"/>
</dbReference>
<evidence type="ECO:0000256" key="9">
    <source>
        <dbReference type="SAM" id="MobiDB-lite"/>
    </source>
</evidence>
<feature type="transmembrane region" description="Helical" evidence="10">
    <location>
        <begin position="322"/>
        <end position="343"/>
    </location>
</feature>
<dbReference type="Gene3D" id="1.20.1530.20">
    <property type="match status" value="1"/>
</dbReference>
<feature type="transmembrane region" description="Helical" evidence="10">
    <location>
        <begin position="350"/>
        <end position="370"/>
    </location>
</feature>
<feature type="compositionally biased region" description="Basic and acidic residues" evidence="9">
    <location>
        <begin position="444"/>
        <end position="453"/>
    </location>
</feature>
<protein>
    <submittedName>
        <fullName evidence="12">Cation:proton antiporter</fullName>
    </submittedName>
</protein>
<reference evidence="12 13" key="1">
    <citation type="journal article" date="2019" name="Int. J. Syst. Evol. Microbiol.">
        <title>The Global Catalogue of Microorganisms (GCM) 10K type strain sequencing project: providing services to taxonomists for standard genome sequencing and annotation.</title>
        <authorList>
            <consortium name="The Broad Institute Genomics Platform"/>
            <consortium name="The Broad Institute Genome Sequencing Center for Infectious Disease"/>
            <person name="Wu L."/>
            <person name="Ma J."/>
        </authorList>
    </citation>
    <scope>NUCLEOTIDE SEQUENCE [LARGE SCALE GENOMIC DNA]</scope>
    <source>
        <strain evidence="12 13">JCM 15672</strain>
    </source>
</reference>
<feature type="transmembrane region" description="Helical" evidence="10">
    <location>
        <begin position="210"/>
        <end position="228"/>
    </location>
</feature>
<dbReference type="EMBL" id="BAAAPW010000002">
    <property type="protein sequence ID" value="GAA2032644.1"/>
    <property type="molecule type" value="Genomic_DNA"/>
</dbReference>
<evidence type="ECO:0000256" key="10">
    <source>
        <dbReference type="SAM" id="Phobius"/>
    </source>
</evidence>
<keyword evidence="6 10" id="KW-1133">Transmembrane helix</keyword>
<dbReference type="PANTHER" id="PTHR32507:SF8">
    <property type="entry name" value="CNH1P"/>
    <property type="match status" value="1"/>
</dbReference>
<feature type="transmembrane region" description="Helical" evidence="10">
    <location>
        <begin position="382"/>
        <end position="405"/>
    </location>
</feature>
<evidence type="ECO:0000256" key="2">
    <source>
        <dbReference type="ARBA" id="ARBA00022448"/>
    </source>
</evidence>
<comment type="subcellular location">
    <subcellularLocation>
        <location evidence="1">Cell membrane</location>
        <topology evidence="1">Multi-pass membrane protein</topology>
    </subcellularLocation>
</comment>
<dbReference type="PANTHER" id="PTHR32507">
    <property type="entry name" value="NA(+)/H(+) ANTIPORTER 1"/>
    <property type="match status" value="1"/>
</dbReference>
<dbReference type="Pfam" id="PF00999">
    <property type="entry name" value="Na_H_Exchanger"/>
    <property type="match status" value="1"/>
</dbReference>
<evidence type="ECO:0000313" key="13">
    <source>
        <dbReference type="Proteomes" id="UP001501196"/>
    </source>
</evidence>
<organism evidence="12 13">
    <name type="scientific">Agromyces tropicus</name>
    <dbReference type="NCBI Taxonomy" id="555371"/>
    <lineage>
        <taxon>Bacteria</taxon>
        <taxon>Bacillati</taxon>
        <taxon>Actinomycetota</taxon>
        <taxon>Actinomycetes</taxon>
        <taxon>Micrococcales</taxon>
        <taxon>Microbacteriaceae</taxon>
        <taxon>Agromyces</taxon>
    </lineage>
</organism>
<feature type="domain" description="Cation/H+ exchanger transmembrane" evidence="11">
    <location>
        <begin position="27"/>
        <end position="405"/>
    </location>
</feature>
<evidence type="ECO:0000256" key="4">
    <source>
        <dbReference type="ARBA" id="ARBA00022475"/>
    </source>
</evidence>
<evidence type="ECO:0000256" key="5">
    <source>
        <dbReference type="ARBA" id="ARBA00022692"/>
    </source>
</evidence>
<gene>
    <name evidence="12" type="ORF">GCM10009819_15880</name>
</gene>
<accession>A0ABN2UCD5</accession>
<feature type="transmembrane region" description="Helical" evidence="10">
    <location>
        <begin position="292"/>
        <end position="316"/>
    </location>
</feature>
<comment type="caution">
    <text evidence="12">The sequence shown here is derived from an EMBL/GenBank/DDBJ whole genome shotgun (WGS) entry which is preliminary data.</text>
</comment>
<evidence type="ECO:0000256" key="1">
    <source>
        <dbReference type="ARBA" id="ARBA00004651"/>
    </source>
</evidence>
<keyword evidence="13" id="KW-1185">Reference proteome</keyword>
<feature type="transmembrane region" description="Helical" evidence="10">
    <location>
        <begin position="12"/>
        <end position="35"/>
    </location>
</feature>
<evidence type="ECO:0000256" key="8">
    <source>
        <dbReference type="ARBA" id="ARBA00023136"/>
    </source>
</evidence>
<feature type="transmembrane region" description="Helical" evidence="10">
    <location>
        <begin position="107"/>
        <end position="127"/>
    </location>
</feature>
<keyword evidence="8 10" id="KW-0472">Membrane</keyword>
<evidence type="ECO:0000313" key="12">
    <source>
        <dbReference type="EMBL" id="GAA2032644.1"/>
    </source>
</evidence>
<name>A0ABN2UCD5_9MICO</name>
<evidence type="ECO:0000256" key="3">
    <source>
        <dbReference type="ARBA" id="ARBA00022449"/>
    </source>
</evidence>
<feature type="region of interest" description="Disordered" evidence="9">
    <location>
        <begin position="418"/>
        <end position="461"/>
    </location>
</feature>
<keyword evidence="5 10" id="KW-0812">Transmembrane</keyword>
<keyword evidence="4" id="KW-1003">Cell membrane</keyword>
<dbReference type="Proteomes" id="UP001501196">
    <property type="component" value="Unassembled WGS sequence"/>
</dbReference>
<keyword evidence="7" id="KW-0406">Ion transport</keyword>
<proteinExistence type="predicted"/>
<evidence type="ECO:0000256" key="7">
    <source>
        <dbReference type="ARBA" id="ARBA00023065"/>
    </source>
</evidence>
<feature type="transmembrane region" description="Helical" evidence="10">
    <location>
        <begin position="47"/>
        <end position="65"/>
    </location>
</feature>
<evidence type="ECO:0000256" key="6">
    <source>
        <dbReference type="ARBA" id="ARBA00022989"/>
    </source>
</evidence>
<evidence type="ECO:0000259" key="11">
    <source>
        <dbReference type="Pfam" id="PF00999"/>
    </source>
</evidence>
<dbReference type="InterPro" id="IPR006153">
    <property type="entry name" value="Cation/H_exchanger_TM"/>
</dbReference>
<sequence>MAVGRPGAAAWAIGGGVGMLAVTVVLAIIVVWSALSKPLDRHGVTPALFLMVVGFAVSVVAPGVLDVSLETVVAERIAEIALVLLLFSDATRIDLRVLRHQLGWPSRLLLIGLPLTILAGSGIAALVFPSMAFASAFLLATMLAPTDAALGQKVVADPRVPARVRQALDVESGLNDGLAVPLFLVALSIANAELEFGLSGVVAGSMAAQIGWGLTAGLVAGILGGLLFRAADRRGWVAREWRQILPLAVALLAYSIAQGLDGSGFIAAFAGGLAFGRLAGPSRAKVTVLSEAAGDLLAAITWIAFGALALALALPYVTWQVFLYAALSLTVVRMVPVALALAGSGARAPTVAFVGWFGPRGLASLVFALLAADRGVPEGETVLTTVVVTVAMSIILHGLTSAPLVDLYHRWYDANTPTDSTSGESVPTRLPRRRRQFPGMNGGDEGHGDDGHGDVVSPSGS</sequence>
<keyword evidence="2" id="KW-0813">Transport</keyword>